<keyword evidence="3" id="KW-1003">Cell membrane</keyword>
<feature type="domain" description="Polysaccharide chain length determinant N-terminal" evidence="9">
    <location>
        <begin position="9"/>
        <end position="89"/>
    </location>
</feature>
<gene>
    <name evidence="10" type="ORF">SAMN04488543_1207</name>
</gene>
<evidence type="ECO:0000256" key="3">
    <source>
        <dbReference type="ARBA" id="ARBA00022475"/>
    </source>
</evidence>
<feature type="transmembrane region" description="Helical" evidence="8">
    <location>
        <begin position="178"/>
        <end position="197"/>
    </location>
</feature>
<evidence type="ECO:0000256" key="4">
    <source>
        <dbReference type="ARBA" id="ARBA00022692"/>
    </source>
</evidence>
<dbReference type="Pfam" id="PF02706">
    <property type="entry name" value="Wzz"/>
    <property type="match status" value="1"/>
</dbReference>
<keyword evidence="6 8" id="KW-0472">Membrane</keyword>
<dbReference type="Proteomes" id="UP000199092">
    <property type="component" value="Chromosome I"/>
</dbReference>
<keyword evidence="5 8" id="KW-1133">Transmembrane helix</keyword>
<dbReference type="InterPro" id="IPR050445">
    <property type="entry name" value="Bact_polysacc_biosynth/exp"/>
</dbReference>
<dbReference type="PANTHER" id="PTHR32309">
    <property type="entry name" value="TYROSINE-PROTEIN KINASE"/>
    <property type="match status" value="1"/>
</dbReference>
<evidence type="ECO:0000256" key="8">
    <source>
        <dbReference type="SAM" id="Phobius"/>
    </source>
</evidence>
<evidence type="ECO:0000256" key="5">
    <source>
        <dbReference type="ARBA" id="ARBA00022989"/>
    </source>
</evidence>
<feature type="compositionally biased region" description="Basic and acidic residues" evidence="7">
    <location>
        <begin position="257"/>
        <end position="271"/>
    </location>
</feature>
<protein>
    <submittedName>
        <fullName evidence="10">Capsular polysaccharide biosynthesis protein</fullName>
    </submittedName>
</protein>
<keyword evidence="4 8" id="KW-0812">Transmembrane</keyword>
<dbReference type="InterPro" id="IPR003856">
    <property type="entry name" value="LPS_length_determ_N"/>
</dbReference>
<name>A0A1H1Q0D1_9ACTN</name>
<dbReference type="PANTHER" id="PTHR32309:SF13">
    <property type="entry name" value="FERRIC ENTEROBACTIN TRANSPORT PROTEIN FEPE"/>
    <property type="match status" value="1"/>
</dbReference>
<dbReference type="OrthoDB" id="9812433at2"/>
<evidence type="ECO:0000259" key="9">
    <source>
        <dbReference type="Pfam" id="PF02706"/>
    </source>
</evidence>
<evidence type="ECO:0000313" key="11">
    <source>
        <dbReference type="Proteomes" id="UP000199092"/>
    </source>
</evidence>
<accession>A0A1H1Q0D1</accession>
<dbReference type="STRING" id="546871.SAMN04488543_1207"/>
<dbReference type="GO" id="GO:0004713">
    <property type="term" value="F:protein tyrosine kinase activity"/>
    <property type="evidence" value="ECO:0007669"/>
    <property type="project" value="TreeGrafter"/>
</dbReference>
<proteinExistence type="inferred from homology"/>
<feature type="region of interest" description="Disordered" evidence="7">
    <location>
        <begin position="201"/>
        <end position="271"/>
    </location>
</feature>
<evidence type="ECO:0000256" key="6">
    <source>
        <dbReference type="ARBA" id="ARBA00023136"/>
    </source>
</evidence>
<dbReference type="AlphaFoldDB" id="A0A1H1Q0D1"/>
<reference evidence="10 11" key="1">
    <citation type="submission" date="2016-10" db="EMBL/GenBank/DDBJ databases">
        <authorList>
            <person name="de Groot N.N."/>
        </authorList>
    </citation>
    <scope>NUCLEOTIDE SEQUENCE [LARGE SCALE GENOMIC DNA]</scope>
    <source>
        <strain evidence="10 11">DSM 21741</strain>
    </source>
</reference>
<evidence type="ECO:0000256" key="7">
    <source>
        <dbReference type="SAM" id="MobiDB-lite"/>
    </source>
</evidence>
<comment type="subcellular location">
    <subcellularLocation>
        <location evidence="1">Cell membrane</location>
        <topology evidence="1">Multi-pass membrane protein</topology>
    </subcellularLocation>
</comment>
<comment type="similarity">
    <text evidence="2">Belongs to the CpsC/CapA family.</text>
</comment>
<evidence type="ECO:0000313" key="10">
    <source>
        <dbReference type="EMBL" id="SDS16793.1"/>
    </source>
</evidence>
<evidence type="ECO:0000256" key="2">
    <source>
        <dbReference type="ARBA" id="ARBA00006683"/>
    </source>
</evidence>
<evidence type="ECO:0000256" key="1">
    <source>
        <dbReference type="ARBA" id="ARBA00004651"/>
    </source>
</evidence>
<dbReference type="EMBL" id="LT629749">
    <property type="protein sequence ID" value="SDS16793.1"/>
    <property type="molecule type" value="Genomic_DNA"/>
</dbReference>
<organism evidence="10 11">
    <name type="scientific">Friedmanniella luteola</name>
    <dbReference type="NCBI Taxonomy" id="546871"/>
    <lineage>
        <taxon>Bacteria</taxon>
        <taxon>Bacillati</taxon>
        <taxon>Actinomycetota</taxon>
        <taxon>Actinomycetes</taxon>
        <taxon>Propionibacteriales</taxon>
        <taxon>Nocardioidaceae</taxon>
        <taxon>Friedmanniella</taxon>
    </lineage>
</organism>
<dbReference type="RefSeq" id="WP_157720313.1">
    <property type="nucleotide sequence ID" value="NZ_LT629749.1"/>
</dbReference>
<keyword evidence="11" id="KW-1185">Reference proteome</keyword>
<dbReference type="GO" id="GO:0005886">
    <property type="term" value="C:plasma membrane"/>
    <property type="evidence" value="ECO:0007669"/>
    <property type="project" value="UniProtKB-SubCell"/>
</dbReference>
<sequence>MTTTGFIHLIRRHVALVLACTLGGAALATLLATFVVTPSYVATTQLYVSARGSNANDRLQNGEYARTHVSSYTDMVDSSDLLQAVRTELGLAPSRNGDYSDLADSIEASNTVDTAVITVRVEDSSAEGALRVATAIGEVYDAVVARMENASPEQSPVRVNVLSAADLPRAPYSPSRRLYAAIGLVLGLAVGAGVAWARENRPGRTRRPTRADRSQPGSWSWDVDGPVRRPAGAGSNGVPARPTGAEVASNGSGLVTKEGRGREPRRPDAGR</sequence>